<reference evidence="2" key="1">
    <citation type="submission" date="2022-08" db="UniProtKB">
        <authorList>
            <consortium name="EnsemblMetazoa"/>
        </authorList>
    </citation>
    <scope>IDENTIFICATION</scope>
    <source>
        <strain evidence="2">Israel</strain>
    </source>
</reference>
<dbReference type="InterPro" id="IPR014722">
    <property type="entry name" value="Rib_uL2_dom2"/>
</dbReference>
<accession>A0A1B0CZB2</accession>
<dbReference type="SUPFAM" id="SSF50249">
    <property type="entry name" value="Nucleic acid-binding proteins"/>
    <property type="match status" value="1"/>
</dbReference>
<proteinExistence type="predicted"/>
<dbReference type="GO" id="GO:0043022">
    <property type="term" value="F:ribosome binding"/>
    <property type="evidence" value="ECO:0007669"/>
    <property type="project" value="InterPro"/>
</dbReference>
<evidence type="ECO:0000313" key="2">
    <source>
        <dbReference type="EnsemblMetazoa" id="PPAI000434-PA"/>
    </source>
</evidence>
<dbReference type="InterPro" id="IPR008991">
    <property type="entry name" value="Translation_prot_SH3-like_sf"/>
</dbReference>
<dbReference type="EMBL" id="AJVK01002234">
    <property type="status" value="NOT_ANNOTATED_CDS"/>
    <property type="molecule type" value="Genomic_DNA"/>
</dbReference>
<dbReference type="Pfam" id="PF01287">
    <property type="entry name" value="eIF-5a"/>
    <property type="match status" value="1"/>
</dbReference>
<evidence type="ECO:0000313" key="3">
    <source>
        <dbReference type="Proteomes" id="UP000092462"/>
    </source>
</evidence>
<sequence length="143" mass="16083">MTTFARRARISSLKVTDFVVLNNRPCRIVERYPNGHNKLFVAATDIFTGECTEQTIDVRERFDVPHVFTVHYKLVNISSEGTVTVLHRDGAVRTGLKLPDNALGEQIRKAFTECQEEGGLDVTVTQSMGEEHITSFGLWENDA</sequence>
<dbReference type="GO" id="GO:0003746">
    <property type="term" value="F:translation elongation factor activity"/>
    <property type="evidence" value="ECO:0007669"/>
    <property type="project" value="InterPro"/>
</dbReference>
<dbReference type="Gene3D" id="2.40.50.140">
    <property type="entry name" value="Nucleic acid-binding proteins"/>
    <property type="match status" value="1"/>
</dbReference>
<dbReference type="SMART" id="SM01376">
    <property type="entry name" value="eIF-5a"/>
    <property type="match status" value="1"/>
</dbReference>
<dbReference type="InterPro" id="IPR020189">
    <property type="entry name" value="IF5A_C"/>
</dbReference>
<keyword evidence="3" id="KW-1185">Reference proteome</keyword>
<protein>
    <recommendedName>
        <fullName evidence="1">Translation initiation factor 5A C-terminal domain-containing protein</fullName>
    </recommendedName>
</protein>
<feature type="domain" description="Translation initiation factor 5A C-terminal" evidence="1">
    <location>
        <begin position="66"/>
        <end position="137"/>
    </location>
</feature>
<dbReference type="SUPFAM" id="SSF50104">
    <property type="entry name" value="Translation proteins SH3-like domain"/>
    <property type="match status" value="1"/>
</dbReference>
<dbReference type="GO" id="GO:0045901">
    <property type="term" value="P:positive regulation of translational elongation"/>
    <property type="evidence" value="ECO:0007669"/>
    <property type="project" value="InterPro"/>
</dbReference>
<dbReference type="PANTHER" id="PTHR11673">
    <property type="entry name" value="TRANSLATION INITIATION FACTOR 5A FAMILY MEMBER"/>
    <property type="match status" value="1"/>
</dbReference>
<dbReference type="GO" id="GO:0045905">
    <property type="term" value="P:positive regulation of translational termination"/>
    <property type="evidence" value="ECO:0007669"/>
    <property type="project" value="InterPro"/>
</dbReference>
<evidence type="ECO:0000259" key="1">
    <source>
        <dbReference type="SMART" id="SM01376"/>
    </source>
</evidence>
<dbReference type="InterPro" id="IPR048670">
    <property type="entry name" value="IF5A-like_N"/>
</dbReference>
<dbReference type="Proteomes" id="UP000092462">
    <property type="component" value="Unassembled WGS sequence"/>
</dbReference>
<name>A0A1B0CZB2_PHLPP</name>
<dbReference type="InterPro" id="IPR012340">
    <property type="entry name" value="NA-bd_OB-fold"/>
</dbReference>
<dbReference type="Pfam" id="PF21485">
    <property type="entry name" value="IF5A-like_N"/>
    <property type="match status" value="1"/>
</dbReference>
<dbReference type="EMBL" id="AJVK01002235">
    <property type="status" value="NOT_ANNOTATED_CDS"/>
    <property type="molecule type" value="Genomic_DNA"/>
</dbReference>
<dbReference type="EnsemblMetazoa" id="PPAI000434-RA">
    <property type="protein sequence ID" value="PPAI000434-PA"/>
    <property type="gene ID" value="PPAI000434"/>
</dbReference>
<dbReference type="Gene3D" id="2.30.30.30">
    <property type="match status" value="1"/>
</dbReference>
<dbReference type="VEuPathDB" id="VectorBase:PPAPM1_007109"/>
<dbReference type="VEuPathDB" id="VectorBase:PPAI000434"/>
<dbReference type="GO" id="GO:0003723">
    <property type="term" value="F:RNA binding"/>
    <property type="evidence" value="ECO:0007669"/>
    <property type="project" value="InterPro"/>
</dbReference>
<dbReference type="AlphaFoldDB" id="A0A1B0CZB2"/>
<dbReference type="InterPro" id="IPR001884">
    <property type="entry name" value="IF5A-like"/>
</dbReference>
<organism evidence="2 3">
    <name type="scientific">Phlebotomus papatasi</name>
    <name type="common">Sandfly</name>
    <dbReference type="NCBI Taxonomy" id="29031"/>
    <lineage>
        <taxon>Eukaryota</taxon>
        <taxon>Metazoa</taxon>
        <taxon>Ecdysozoa</taxon>
        <taxon>Arthropoda</taxon>
        <taxon>Hexapoda</taxon>
        <taxon>Insecta</taxon>
        <taxon>Pterygota</taxon>
        <taxon>Neoptera</taxon>
        <taxon>Endopterygota</taxon>
        <taxon>Diptera</taxon>
        <taxon>Nematocera</taxon>
        <taxon>Psychodoidea</taxon>
        <taxon>Psychodidae</taxon>
        <taxon>Phlebotomus</taxon>
        <taxon>Phlebotomus</taxon>
    </lineage>
</organism>